<dbReference type="AlphaFoldDB" id="A0AAD8TIC2"/>
<reference evidence="1" key="1">
    <citation type="submission" date="2023-07" db="EMBL/GenBank/DDBJ databases">
        <title>A chromosome-level genome assembly of Lolium multiflorum.</title>
        <authorList>
            <person name="Chen Y."/>
            <person name="Copetti D."/>
            <person name="Kolliker R."/>
            <person name="Studer B."/>
        </authorList>
    </citation>
    <scope>NUCLEOTIDE SEQUENCE</scope>
    <source>
        <strain evidence="1">02402/16</strain>
        <tissue evidence="1">Leaf</tissue>
    </source>
</reference>
<gene>
    <name evidence="1" type="ORF">QYE76_044283</name>
</gene>
<dbReference type="PANTHER" id="PTHR45125">
    <property type="entry name" value="F21J9.4-RELATED"/>
    <property type="match status" value="1"/>
</dbReference>
<comment type="caution">
    <text evidence="1">The sequence shown here is derived from an EMBL/GenBank/DDBJ whole genome shotgun (WGS) entry which is preliminary data.</text>
</comment>
<sequence length="214" mass="24263">MHTGLTEAMLYIKQEMILGVFPPALSQNAKVYWSKVVQEYNERKLHKPYEMRTDRAEESIKKRWTYIKHENSKFRATVDHVVNHPESGMGMMALNALPLGPPGHKASKADLALEASALALSQALEKIMAKSQVALAKRDEKRRLKKEAFIAICLNLIKDAIEVQRMNVEAKRMDAEAKIRTEDARIVLAGLATMDDTTRAWFQTKRAEICARDA</sequence>
<evidence type="ECO:0000313" key="2">
    <source>
        <dbReference type="Proteomes" id="UP001231189"/>
    </source>
</evidence>
<dbReference type="Proteomes" id="UP001231189">
    <property type="component" value="Unassembled WGS sequence"/>
</dbReference>
<name>A0AAD8TIC2_LOLMU</name>
<dbReference type="EMBL" id="JAUUTY010000002">
    <property type="protein sequence ID" value="KAK1683435.1"/>
    <property type="molecule type" value="Genomic_DNA"/>
</dbReference>
<organism evidence="1 2">
    <name type="scientific">Lolium multiflorum</name>
    <name type="common">Italian ryegrass</name>
    <name type="synonym">Lolium perenne subsp. multiflorum</name>
    <dbReference type="NCBI Taxonomy" id="4521"/>
    <lineage>
        <taxon>Eukaryota</taxon>
        <taxon>Viridiplantae</taxon>
        <taxon>Streptophyta</taxon>
        <taxon>Embryophyta</taxon>
        <taxon>Tracheophyta</taxon>
        <taxon>Spermatophyta</taxon>
        <taxon>Magnoliopsida</taxon>
        <taxon>Liliopsida</taxon>
        <taxon>Poales</taxon>
        <taxon>Poaceae</taxon>
        <taxon>BOP clade</taxon>
        <taxon>Pooideae</taxon>
        <taxon>Poodae</taxon>
        <taxon>Poeae</taxon>
        <taxon>Poeae Chloroplast Group 2 (Poeae type)</taxon>
        <taxon>Loliodinae</taxon>
        <taxon>Loliinae</taxon>
        <taxon>Lolium</taxon>
    </lineage>
</organism>
<accession>A0AAD8TIC2</accession>
<protein>
    <submittedName>
        <fullName evidence="1">Uncharacterized protein</fullName>
    </submittedName>
</protein>
<keyword evidence="2" id="KW-1185">Reference proteome</keyword>
<proteinExistence type="predicted"/>
<evidence type="ECO:0000313" key="1">
    <source>
        <dbReference type="EMBL" id="KAK1683435.1"/>
    </source>
</evidence>